<proteinExistence type="predicted"/>
<comment type="caution">
    <text evidence="3">The sequence shown here is derived from an EMBL/GenBank/DDBJ whole genome shotgun (WGS) entry which is preliminary data.</text>
</comment>
<dbReference type="InterPro" id="IPR002350">
    <property type="entry name" value="Kazal_dom"/>
</dbReference>
<keyword evidence="4" id="KW-1185">Reference proteome</keyword>
<dbReference type="AlphaFoldDB" id="A0ABD3ME97"/>
<sequence>MMMTIRNLLLATLAISLTAVYATEHQDGTLLRGGAGGITPELIGAEQLVDVEGRCVGCQPNYCYAERGAVADYYCYRNGFPKCCSQTKGNCPVNSQPGCECFDANGNQFDCSTRNGGTPTRSICTYYGVGSDSCPTGTGTYCYIATGNCLQRIASQSGVCEVKSTGICPMNYDPQCGCDGFTYGNGCAAAAAGANIAAASASVALTEAGSIPESISAERRHNGGSSSTSTTCTYHSVGSDTCTNGQFCLIATGLCMQKIASQTGACQAKSSFCTMMNDPQCGCDGVTYSTGCAAASGGVNNASVGECTVSTGSTVPTATTISVDEK</sequence>
<reference evidence="3 4" key="1">
    <citation type="submission" date="2024-10" db="EMBL/GenBank/DDBJ databases">
        <title>Updated reference genomes for cyclostephanoid diatoms.</title>
        <authorList>
            <person name="Roberts W.R."/>
            <person name="Alverson A.J."/>
        </authorList>
    </citation>
    <scope>NUCLEOTIDE SEQUENCE [LARGE SCALE GENOMIC DNA]</scope>
    <source>
        <strain evidence="3 4">AJA232-27</strain>
    </source>
</reference>
<evidence type="ECO:0000313" key="4">
    <source>
        <dbReference type="Proteomes" id="UP001530293"/>
    </source>
</evidence>
<dbReference type="Proteomes" id="UP001530293">
    <property type="component" value="Unassembled WGS sequence"/>
</dbReference>
<keyword evidence="1" id="KW-0732">Signal</keyword>
<evidence type="ECO:0000259" key="2">
    <source>
        <dbReference type="PROSITE" id="PS51465"/>
    </source>
</evidence>
<name>A0ABD3ME97_9STRA</name>
<feature type="chain" id="PRO_5044783576" description="Kazal-like domain-containing protein" evidence="1">
    <location>
        <begin position="23"/>
        <end position="326"/>
    </location>
</feature>
<gene>
    <name evidence="3" type="ORF">ACHAWU_003854</name>
</gene>
<dbReference type="SUPFAM" id="SSF100895">
    <property type="entry name" value="Kazal-type serine protease inhibitors"/>
    <property type="match status" value="2"/>
</dbReference>
<organism evidence="3 4">
    <name type="scientific">Discostella pseudostelligera</name>
    <dbReference type="NCBI Taxonomy" id="259834"/>
    <lineage>
        <taxon>Eukaryota</taxon>
        <taxon>Sar</taxon>
        <taxon>Stramenopiles</taxon>
        <taxon>Ochrophyta</taxon>
        <taxon>Bacillariophyta</taxon>
        <taxon>Coscinodiscophyceae</taxon>
        <taxon>Thalassiosirophycidae</taxon>
        <taxon>Stephanodiscales</taxon>
        <taxon>Stephanodiscaceae</taxon>
        <taxon>Discostella</taxon>
    </lineage>
</organism>
<evidence type="ECO:0000313" key="3">
    <source>
        <dbReference type="EMBL" id="KAL3762349.1"/>
    </source>
</evidence>
<accession>A0ABD3ME97</accession>
<dbReference type="InterPro" id="IPR036058">
    <property type="entry name" value="Kazal_dom_sf"/>
</dbReference>
<dbReference type="Gene3D" id="3.30.60.30">
    <property type="match status" value="2"/>
</dbReference>
<dbReference type="Pfam" id="PF00050">
    <property type="entry name" value="Kazal_1"/>
    <property type="match status" value="1"/>
</dbReference>
<evidence type="ECO:0000256" key="1">
    <source>
        <dbReference type="SAM" id="SignalP"/>
    </source>
</evidence>
<feature type="signal peptide" evidence="1">
    <location>
        <begin position="1"/>
        <end position="22"/>
    </location>
</feature>
<protein>
    <recommendedName>
        <fullName evidence="2">Kazal-like domain-containing protein</fullName>
    </recommendedName>
</protein>
<feature type="domain" description="Kazal-like" evidence="2">
    <location>
        <begin position="260"/>
        <end position="309"/>
    </location>
</feature>
<dbReference type="EMBL" id="JALLBG020000136">
    <property type="protein sequence ID" value="KAL3762349.1"/>
    <property type="molecule type" value="Genomic_DNA"/>
</dbReference>
<dbReference type="PROSITE" id="PS51465">
    <property type="entry name" value="KAZAL_2"/>
    <property type="match status" value="1"/>
</dbReference>